<dbReference type="PANTHER" id="PTHR33908:SF3">
    <property type="entry name" value="UNDECAPRENYL PHOSPHATE-ALPHA-4-AMINO-4-DEOXY-L-ARABINOSE ARABINOSYL TRANSFERASE"/>
    <property type="match status" value="1"/>
</dbReference>
<evidence type="ECO:0000256" key="8">
    <source>
        <dbReference type="SAM" id="MobiDB-lite"/>
    </source>
</evidence>
<dbReference type="EMBL" id="BSTI01000013">
    <property type="protein sequence ID" value="GLY68828.1"/>
    <property type="molecule type" value="Genomic_DNA"/>
</dbReference>
<evidence type="ECO:0000256" key="6">
    <source>
        <dbReference type="ARBA" id="ARBA00022989"/>
    </source>
</evidence>
<keyword evidence="2" id="KW-1003">Cell membrane</keyword>
<comment type="subcellular location">
    <subcellularLocation>
        <location evidence="1">Cell membrane</location>
        <topology evidence="1">Multi-pass membrane protein</topology>
    </subcellularLocation>
</comment>
<feature type="transmembrane region" description="Helical" evidence="9">
    <location>
        <begin position="230"/>
        <end position="251"/>
    </location>
</feature>
<dbReference type="PANTHER" id="PTHR33908">
    <property type="entry name" value="MANNOSYLTRANSFERASE YKCB-RELATED"/>
    <property type="match status" value="1"/>
</dbReference>
<evidence type="ECO:0000256" key="5">
    <source>
        <dbReference type="ARBA" id="ARBA00022692"/>
    </source>
</evidence>
<evidence type="ECO:0000256" key="1">
    <source>
        <dbReference type="ARBA" id="ARBA00004651"/>
    </source>
</evidence>
<feature type="transmembrane region" description="Helical" evidence="9">
    <location>
        <begin position="161"/>
        <end position="179"/>
    </location>
</feature>
<keyword evidence="5 9" id="KW-0812">Transmembrane</keyword>
<feature type="transmembrane region" description="Helical" evidence="9">
    <location>
        <begin position="185"/>
        <end position="218"/>
    </location>
</feature>
<feature type="transmembrane region" description="Helical" evidence="9">
    <location>
        <begin position="110"/>
        <end position="128"/>
    </location>
</feature>
<dbReference type="GO" id="GO:0005886">
    <property type="term" value="C:plasma membrane"/>
    <property type="evidence" value="ECO:0007669"/>
    <property type="project" value="UniProtKB-SubCell"/>
</dbReference>
<evidence type="ECO:0000313" key="12">
    <source>
        <dbReference type="EMBL" id="GLY68828.1"/>
    </source>
</evidence>
<evidence type="ECO:0000256" key="3">
    <source>
        <dbReference type="ARBA" id="ARBA00022676"/>
    </source>
</evidence>
<dbReference type="Proteomes" id="UP001165136">
    <property type="component" value="Unassembled WGS sequence"/>
</dbReference>
<dbReference type="AlphaFoldDB" id="A0A9W6VET6"/>
<sequence>MTTASVLPQAGSGAGPVAATGAADKPRWVRPAVAVLLLATAGLYFWNLSASGYANDFYAMAVQAGTKNWEALFFGSLDPGNVITVDKPPAAIWLMAVFGRIFGFSSWSMLAPNALCGVGSVGLVYLTVRRTNGPAAGLLAGAVLALTPVAALMFKFNNPDALLVFLLTLGAYGTVRALDRAGLRWLVLAGVAIGFGFITKMLQAFLVLPAFALVYLWAAPTGLGKRLLHLLAAAAAVAVSAGWYIAVVALWPASSRPYIGGSTDNSALDLALGYNGLGRIFGDEGNPGGGGLVGTGPTPDAPGKVVLGFGGDPGITRMFSETFGQEISWLLPTALIALVAGLWFTRFFPRTDRTRAALLLWGGWTVVTGLVFSYMSGIIHNYYTVALAPGIAGLIGIGTVQLWRGRHNFSARVTLALMSATTGVWTFLLLDRDSSWQPWLRYLILLLTALVVGGLLCGLDRIRQAGLVLAIAGVLAGMLGTSAYAVATAGVGHTSAAAASGPQSGGPDVPAGGVLMGPGGIAQGGGPGGPADIVVGGGPGGELGSNSELIALLKATTTRWAAAADGSNSAAGLALNSDKWVIAIGGFGGDPAPTLAQFKQYVAQGEVAYYVSGGMSGIGLSAGSGHDGPESISSWVQSNFVPMTVGNATVYDLTKPLTGS</sequence>
<dbReference type="InterPro" id="IPR056785">
    <property type="entry name" value="YkcA/B-like_C"/>
</dbReference>
<feature type="transmembrane region" description="Helical" evidence="9">
    <location>
        <begin position="327"/>
        <end position="344"/>
    </location>
</feature>
<dbReference type="InterPro" id="IPR050297">
    <property type="entry name" value="LipidA_mod_glycosyltrf_83"/>
</dbReference>
<evidence type="ECO:0000256" key="2">
    <source>
        <dbReference type="ARBA" id="ARBA00022475"/>
    </source>
</evidence>
<feature type="domain" description="Putative mannosyltransferase YkcA/B-like C-terminal" evidence="11">
    <location>
        <begin position="551"/>
        <end position="639"/>
    </location>
</feature>
<evidence type="ECO:0000256" key="9">
    <source>
        <dbReference type="SAM" id="Phobius"/>
    </source>
</evidence>
<gene>
    <name evidence="12" type="ORF">Atai01_54470</name>
</gene>
<feature type="transmembrane region" description="Helical" evidence="9">
    <location>
        <begin position="134"/>
        <end position="154"/>
    </location>
</feature>
<dbReference type="GO" id="GO:0009103">
    <property type="term" value="P:lipopolysaccharide biosynthetic process"/>
    <property type="evidence" value="ECO:0007669"/>
    <property type="project" value="UniProtKB-ARBA"/>
</dbReference>
<dbReference type="InterPro" id="IPR038731">
    <property type="entry name" value="RgtA/B/C-like"/>
</dbReference>
<dbReference type="Pfam" id="PF24878">
    <property type="entry name" value="YkcB_C"/>
    <property type="match status" value="1"/>
</dbReference>
<evidence type="ECO:0000259" key="11">
    <source>
        <dbReference type="Pfam" id="PF24878"/>
    </source>
</evidence>
<feature type="transmembrane region" description="Helical" evidence="9">
    <location>
        <begin position="382"/>
        <end position="402"/>
    </location>
</feature>
<feature type="domain" description="Glycosyltransferase RgtA/B/C/D-like" evidence="10">
    <location>
        <begin position="86"/>
        <end position="241"/>
    </location>
</feature>
<keyword evidence="6 9" id="KW-1133">Transmembrane helix</keyword>
<feature type="region of interest" description="Disordered" evidence="8">
    <location>
        <begin position="1"/>
        <end position="20"/>
    </location>
</feature>
<accession>A0A9W6VET6</accession>
<reference evidence="12" key="1">
    <citation type="submission" date="2023-03" db="EMBL/GenBank/DDBJ databases">
        <title>Amycolatopsis taiwanensis NBRC 103393.</title>
        <authorList>
            <person name="Ichikawa N."/>
            <person name="Sato H."/>
            <person name="Tonouchi N."/>
        </authorList>
    </citation>
    <scope>NUCLEOTIDE SEQUENCE</scope>
    <source>
        <strain evidence="12">NBRC 103393</strain>
    </source>
</reference>
<evidence type="ECO:0000256" key="4">
    <source>
        <dbReference type="ARBA" id="ARBA00022679"/>
    </source>
</evidence>
<name>A0A9W6VET6_9PSEU</name>
<keyword evidence="13" id="KW-1185">Reference proteome</keyword>
<evidence type="ECO:0000259" key="10">
    <source>
        <dbReference type="Pfam" id="PF13231"/>
    </source>
</evidence>
<proteinExistence type="predicted"/>
<feature type="transmembrane region" description="Helical" evidence="9">
    <location>
        <begin position="356"/>
        <end position="376"/>
    </location>
</feature>
<dbReference type="GO" id="GO:0010041">
    <property type="term" value="P:response to iron(III) ion"/>
    <property type="evidence" value="ECO:0007669"/>
    <property type="project" value="TreeGrafter"/>
</dbReference>
<feature type="transmembrane region" description="Helical" evidence="9">
    <location>
        <begin position="466"/>
        <end position="487"/>
    </location>
</feature>
<dbReference type="RefSeq" id="WP_285488633.1">
    <property type="nucleotide sequence ID" value="NZ_BSTI01000013.1"/>
</dbReference>
<feature type="transmembrane region" description="Helical" evidence="9">
    <location>
        <begin position="440"/>
        <end position="459"/>
    </location>
</feature>
<feature type="transmembrane region" description="Helical" evidence="9">
    <location>
        <begin position="409"/>
        <end position="428"/>
    </location>
</feature>
<protein>
    <submittedName>
        <fullName evidence="12">Glycosyl transferase</fullName>
    </submittedName>
</protein>
<dbReference type="Pfam" id="PF13231">
    <property type="entry name" value="PMT_2"/>
    <property type="match status" value="1"/>
</dbReference>
<keyword evidence="7 9" id="KW-0472">Membrane</keyword>
<keyword evidence="4 12" id="KW-0808">Transferase</keyword>
<organism evidence="12 13">
    <name type="scientific">Amycolatopsis taiwanensis</name>
    <dbReference type="NCBI Taxonomy" id="342230"/>
    <lineage>
        <taxon>Bacteria</taxon>
        <taxon>Bacillati</taxon>
        <taxon>Actinomycetota</taxon>
        <taxon>Actinomycetes</taxon>
        <taxon>Pseudonocardiales</taxon>
        <taxon>Pseudonocardiaceae</taxon>
        <taxon>Amycolatopsis</taxon>
    </lineage>
</organism>
<comment type="caution">
    <text evidence="12">The sequence shown here is derived from an EMBL/GenBank/DDBJ whole genome shotgun (WGS) entry which is preliminary data.</text>
</comment>
<keyword evidence="3" id="KW-0328">Glycosyltransferase</keyword>
<evidence type="ECO:0000313" key="13">
    <source>
        <dbReference type="Proteomes" id="UP001165136"/>
    </source>
</evidence>
<evidence type="ECO:0000256" key="7">
    <source>
        <dbReference type="ARBA" id="ARBA00023136"/>
    </source>
</evidence>
<dbReference type="GO" id="GO:0016763">
    <property type="term" value="F:pentosyltransferase activity"/>
    <property type="evidence" value="ECO:0007669"/>
    <property type="project" value="TreeGrafter"/>
</dbReference>
<feature type="transmembrane region" description="Helical" evidence="9">
    <location>
        <begin position="28"/>
        <end position="46"/>
    </location>
</feature>